<dbReference type="SUPFAM" id="SSF52540">
    <property type="entry name" value="P-loop containing nucleoside triphosphate hydrolases"/>
    <property type="match status" value="2"/>
</dbReference>
<dbReference type="InterPro" id="IPR052026">
    <property type="entry name" value="ExeA_AAA_ATPase_DNA-bind"/>
</dbReference>
<accession>X0VLD0</accession>
<sequence length="264" mass="28715">LLRVLERRLASTLRVVYLPFAALPADELCTWILGLLGASSGRDPERDLLAASLRLEATGSALVVILDDAASMPVATARRFSALFAEAEGGLRLVLALAEDSHSDQMLSSFQPAVSRVELRTLMNADETARYLRAHLIRSNAPKEIRARFDPTSIRYLHRGSGGVPRVLNGLAGEVVRGNLSVLPRRETAARDEPLGFGSDPFDVTSDPADYVPREASQELLESVETGLQRGARVIAVTGPPGLGKTLLLRVLERRLRGSFRTVR</sequence>
<organism evidence="1">
    <name type="scientific">marine sediment metagenome</name>
    <dbReference type="NCBI Taxonomy" id="412755"/>
    <lineage>
        <taxon>unclassified sequences</taxon>
        <taxon>metagenomes</taxon>
        <taxon>ecological metagenomes</taxon>
    </lineage>
</organism>
<feature type="non-terminal residue" evidence="1">
    <location>
        <position position="264"/>
    </location>
</feature>
<feature type="non-terminal residue" evidence="1">
    <location>
        <position position="1"/>
    </location>
</feature>
<dbReference type="PANTHER" id="PTHR35894">
    <property type="entry name" value="GENERAL SECRETION PATHWAY PROTEIN A-RELATED"/>
    <property type="match status" value="1"/>
</dbReference>
<reference evidence="1" key="1">
    <citation type="journal article" date="2014" name="Front. Microbiol.">
        <title>High frequency of phylogenetically diverse reductive dehalogenase-homologous genes in deep subseafloor sedimentary metagenomes.</title>
        <authorList>
            <person name="Kawai M."/>
            <person name="Futagami T."/>
            <person name="Toyoda A."/>
            <person name="Takaki Y."/>
            <person name="Nishi S."/>
            <person name="Hori S."/>
            <person name="Arai W."/>
            <person name="Tsubouchi T."/>
            <person name="Morono Y."/>
            <person name="Uchiyama I."/>
            <person name="Ito T."/>
            <person name="Fujiyama A."/>
            <person name="Inagaki F."/>
            <person name="Takami H."/>
        </authorList>
    </citation>
    <scope>NUCLEOTIDE SEQUENCE</scope>
    <source>
        <strain evidence="1">Expedition CK06-06</strain>
    </source>
</reference>
<dbReference type="PANTHER" id="PTHR35894:SF1">
    <property type="entry name" value="PHOSPHORIBULOKINASE _ URIDINE KINASE FAMILY"/>
    <property type="match status" value="1"/>
</dbReference>
<evidence type="ECO:0008006" key="2">
    <source>
        <dbReference type="Google" id="ProtNLM"/>
    </source>
</evidence>
<comment type="caution">
    <text evidence="1">The sequence shown here is derived from an EMBL/GenBank/DDBJ whole genome shotgun (WGS) entry which is preliminary data.</text>
</comment>
<proteinExistence type="predicted"/>
<dbReference type="AlphaFoldDB" id="X0VLD0"/>
<evidence type="ECO:0000313" key="1">
    <source>
        <dbReference type="EMBL" id="GAG01361.1"/>
    </source>
</evidence>
<dbReference type="InterPro" id="IPR027417">
    <property type="entry name" value="P-loop_NTPase"/>
</dbReference>
<name>X0VLD0_9ZZZZ</name>
<protein>
    <recommendedName>
        <fullName evidence="2">AAA+ ATPase domain-containing protein</fullName>
    </recommendedName>
</protein>
<dbReference type="EMBL" id="BARS01027817">
    <property type="protein sequence ID" value="GAG01361.1"/>
    <property type="molecule type" value="Genomic_DNA"/>
</dbReference>
<gene>
    <name evidence="1" type="ORF">S01H1_43652</name>
</gene>